<proteinExistence type="predicted"/>
<comment type="caution">
    <text evidence="2">The sequence shown here is derived from an EMBL/GenBank/DDBJ whole genome shotgun (WGS) entry which is preliminary data.</text>
</comment>
<dbReference type="EMBL" id="CM031810">
    <property type="protein sequence ID" value="KAG6665696.1"/>
    <property type="molecule type" value="Genomic_DNA"/>
</dbReference>
<protein>
    <submittedName>
        <fullName evidence="2">Uncharacterized protein</fullName>
    </submittedName>
</protein>
<reference evidence="2" key="1">
    <citation type="submission" date="2020-12" db="EMBL/GenBank/DDBJ databases">
        <title>WGS assembly of Carya illinoinensis cv. Pawnee.</title>
        <authorList>
            <person name="Platts A."/>
            <person name="Shu S."/>
            <person name="Wright S."/>
            <person name="Barry K."/>
            <person name="Edger P."/>
            <person name="Pires J.C."/>
            <person name="Schmutz J."/>
        </authorList>
    </citation>
    <scope>NUCLEOTIDE SEQUENCE</scope>
    <source>
        <tissue evidence="2">Leaf</tissue>
    </source>
</reference>
<evidence type="ECO:0000313" key="3">
    <source>
        <dbReference type="Proteomes" id="UP000811609"/>
    </source>
</evidence>
<gene>
    <name evidence="2" type="ORF">CIPAW_02G178000</name>
</gene>
<keyword evidence="3" id="KW-1185">Reference proteome</keyword>
<sequence>MKATKALNPSVITFDHKRRKRKKDQIGGGLFWKGKQRQLNYLKMDYQPKKTKKPKMLERQNKKQTPARGR</sequence>
<evidence type="ECO:0000256" key="1">
    <source>
        <dbReference type="SAM" id="MobiDB-lite"/>
    </source>
</evidence>
<dbReference type="Proteomes" id="UP000811609">
    <property type="component" value="Chromosome 2"/>
</dbReference>
<evidence type="ECO:0000313" key="2">
    <source>
        <dbReference type="EMBL" id="KAG6665696.1"/>
    </source>
</evidence>
<accession>A0A8T1RFT2</accession>
<feature type="region of interest" description="Disordered" evidence="1">
    <location>
        <begin position="46"/>
        <end position="70"/>
    </location>
</feature>
<name>A0A8T1RFT2_CARIL</name>
<organism evidence="2 3">
    <name type="scientific">Carya illinoinensis</name>
    <name type="common">Pecan</name>
    <dbReference type="NCBI Taxonomy" id="32201"/>
    <lineage>
        <taxon>Eukaryota</taxon>
        <taxon>Viridiplantae</taxon>
        <taxon>Streptophyta</taxon>
        <taxon>Embryophyta</taxon>
        <taxon>Tracheophyta</taxon>
        <taxon>Spermatophyta</taxon>
        <taxon>Magnoliopsida</taxon>
        <taxon>eudicotyledons</taxon>
        <taxon>Gunneridae</taxon>
        <taxon>Pentapetalae</taxon>
        <taxon>rosids</taxon>
        <taxon>fabids</taxon>
        <taxon>Fagales</taxon>
        <taxon>Juglandaceae</taxon>
        <taxon>Carya</taxon>
    </lineage>
</organism>
<dbReference type="AlphaFoldDB" id="A0A8T1RFT2"/>